<name>A0A9D7K1K7_9PROT</name>
<gene>
    <name evidence="2" type="ORF">IPL58_02120</name>
</gene>
<sequence>MRALLLAAGIGSRLAPLTEALPKCLAPINGVPLLAYWLDALTACGIERFLINTHHLADAVADYVRRSPWADCVDLVHEAELRGTGGTLRANRGWWQDDGLVLVHADNLCHCDFAAFIAAHRQRPADILATMMTFDTPDPQSCGIVLTGPDHRLTAFHEKEADLPGCRASAAVFILAPEFAALLDTFDACTAIDFSRDLIPQHLTRFQAWHNAQFHSDIGTPAAFLQAQLDFVWPAPEQAPAAAVSAPVLAGLTAIAGSEWTIRREVPPGFSAAATFRQSGKRILAASTGKTE</sequence>
<accession>A0A9D7K1K7</accession>
<proteinExistence type="predicted"/>
<organism evidence="2 3">
    <name type="scientific">Candidatus Proximibacter danicus</name>
    <dbReference type="NCBI Taxonomy" id="2954365"/>
    <lineage>
        <taxon>Bacteria</taxon>
        <taxon>Pseudomonadati</taxon>
        <taxon>Pseudomonadota</taxon>
        <taxon>Betaproteobacteria</taxon>
        <taxon>Candidatus Proximibacter</taxon>
    </lineage>
</organism>
<dbReference type="InterPro" id="IPR029044">
    <property type="entry name" value="Nucleotide-diphossugar_trans"/>
</dbReference>
<dbReference type="CDD" id="cd04181">
    <property type="entry name" value="NTP_transferase"/>
    <property type="match status" value="1"/>
</dbReference>
<dbReference type="EMBL" id="JADJUC010000002">
    <property type="protein sequence ID" value="MBK8523007.1"/>
    <property type="molecule type" value="Genomic_DNA"/>
</dbReference>
<dbReference type="InterPro" id="IPR050486">
    <property type="entry name" value="Mannose-1P_guanyltransferase"/>
</dbReference>
<reference evidence="2" key="1">
    <citation type="submission" date="2020-10" db="EMBL/GenBank/DDBJ databases">
        <title>Connecting structure to function with the recovery of over 1000 high-quality activated sludge metagenome-assembled genomes encoding full-length rRNA genes using long-read sequencing.</title>
        <authorList>
            <person name="Singleton C.M."/>
            <person name="Petriglieri F."/>
            <person name="Kristensen J.M."/>
            <person name="Kirkegaard R.H."/>
            <person name="Michaelsen T.Y."/>
            <person name="Andersen M.H."/>
            <person name="Karst S.M."/>
            <person name="Dueholm M.S."/>
            <person name="Nielsen P.H."/>
            <person name="Albertsen M."/>
        </authorList>
    </citation>
    <scope>NUCLEOTIDE SEQUENCE</scope>
    <source>
        <strain evidence="2">Hirt_18-Q3-R61-65_BATAC.395</strain>
    </source>
</reference>
<dbReference type="SUPFAM" id="SSF53448">
    <property type="entry name" value="Nucleotide-diphospho-sugar transferases"/>
    <property type="match status" value="1"/>
</dbReference>
<evidence type="ECO:0000313" key="3">
    <source>
        <dbReference type="Proteomes" id="UP000886689"/>
    </source>
</evidence>
<dbReference type="Proteomes" id="UP000886689">
    <property type="component" value="Unassembled WGS sequence"/>
</dbReference>
<dbReference type="Pfam" id="PF00483">
    <property type="entry name" value="NTP_transferase"/>
    <property type="match status" value="1"/>
</dbReference>
<feature type="domain" description="Nucleotidyl transferase" evidence="1">
    <location>
        <begin position="3"/>
        <end position="230"/>
    </location>
</feature>
<comment type="caution">
    <text evidence="2">The sequence shown here is derived from an EMBL/GenBank/DDBJ whole genome shotgun (WGS) entry which is preliminary data.</text>
</comment>
<dbReference type="Gene3D" id="3.90.550.10">
    <property type="entry name" value="Spore Coat Polysaccharide Biosynthesis Protein SpsA, Chain A"/>
    <property type="match status" value="1"/>
</dbReference>
<dbReference type="PANTHER" id="PTHR22572">
    <property type="entry name" value="SUGAR-1-PHOSPHATE GUANYL TRANSFERASE"/>
    <property type="match status" value="1"/>
</dbReference>
<dbReference type="InterPro" id="IPR005835">
    <property type="entry name" value="NTP_transferase_dom"/>
</dbReference>
<evidence type="ECO:0000259" key="1">
    <source>
        <dbReference type="Pfam" id="PF00483"/>
    </source>
</evidence>
<evidence type="ECO:0000313" key="2">
    <source>
        <dbReference type="EMBL" id="MBK8523007.1"/>
    </source>
</evidence>
<dbReference type="AlphaFoldDB" id="A0A9D7K1K7"/>
<protein>
    <submittedName>
        <fullName evidence="2">Nucleotidyltransferase family protein</fullName>
    </submittedName>
</protein>